<dbReference type="InterPro" id="IPR014729">
    <property type="entry name" value="Rossmann-like_a/b/a_fold"/>
</dbReference>
<protein>
    <recommendedName>
        <fullName evidence="9">tRNA-specific 2-thiouridylase MnmA</fullName>
        <ecNumber evidence="9">2.8.1.13</ecNumber>
    </recommendedName>
</protein>
<keyword evidence="9" id="KW-0963">Cytoplasm</keyword>
<dbReference type="Proteomes" id="UP000218890">
    <property type="component" value="Chromosome"/>
</dbReference>
<evidence type="ECO:0000313" key="14">
    <source>
        <dbReference type="Proteomes" id="UP000218890"/>
    </source>
</evidence>
<keyword evidence="2 9" id="KW-0808">Transferase</keyword>
<evidence type="ECO:0000313" key="13">
    <source>
        <dbReference type="EMBL" id="BAU57509.2"/>
    </source>
</evidence>
<feature type="active site" description="Cysteine persulfide intermediate" evidence="9">
    <location>
        <position position="223"/>
    </location>
</feature>
<reference evidence="13" key="1">
    <citation type="submission" date="2016-02" db="EMBL/GenBank/DDBJ databases">
        <title>Halorhodospira halochloris DSM-1059 complete genome, version 2.</title>
        <authorList>
            <person name="Tsukatani Y."/>
        </authorList>
    </citation>
    <scope>NUCLEOTIDE SEQUENCE</scope>
    <source>
        <strain evidence="13">DSM 1059</strain>
    </source>
</reference>
<dbReference type="InterPro" id="IPR046885">
    <property type="entry name" value="MnmA-like_C"/>
</dbReference>
<feature type="binding site" evidence="9">
    <location>
        <position position="149"/>
    </location>
    <ligand>
        <name>ATP</name>
        <dbReference type="ChEBI" id="CHEBI:30616"/>
    </ligand>
</feature>
<evidence type="ECO:0000256" key="5">
    <source>
        <dbReference type="ARBA" id="ARBA00022840"/>
    </source>
</evidence>
<dbReference type="HAMAP" id="MF_00144">
    <property type="entry name" value="tRNA_thiouridyl_MnmA"/>
    <property type="match status" value="1"/>
</dbReference>
<feature type="region of interest" description="Interaction with tRNA" evidence="9">
    <location>
        <begin position="173"/>
        <end position="175"/>
    </location>
</feature>
<dbReference type="Pfam" id="PF20259">
    <property type="entry name" value="tRNA_Me_trans_M"/>
    <property type="match status" value="1"/>
</dbReference>
<comment type="catalytic activity">
    <reaction evidence="8 9">
        <text>S-sulfanyl-L-cysteinyl-[protein] + uridine(34) in tRNA + AH2 + ATP = 2-thiouridine(34) in tRNA + L-cysteinyl-[protein] + A + AMP + diphosphate + H(+)</text>
        <dbReference type="Rhea" id="RHEA:47032"/>
        <dbReference type="Rhea" id="RHEA-COMP:10131"/>
        <dbReference type="Rhea" id="RHEA-COMP:11726"/>
        <dbReference type="Rhea" id="RHEA-COMP:11727"/>
        <dbReference type="Rhea" id="RHEA-COMP:11728"/>
        <dbReference type="ChEBI" id="CHEBI:13193"/>
        <dbReference type="ChEBI" id="CHEBI:15378"/>
        <dbReference type="ChEBI" id="CHEBI:17499"/>
        <dbReference type="ChEBI" id="CHEBI:29950"/>
        <dbReference type="ChEBI" id="CHEBI:30616"/>
        <dbReference type="ChEBI" id="CHEBI:33019"/>
        <dbReference type="ChEBI" id="CHEBI:61963"/>
        <dbReference type="ChEBI" id="CHEBI:65315"/>
        <dbReference type="ChEBI" id="CHEBI:87170"/>
        <dbReference type="ChEBI" id="CHEBI:456215"/>
        <dbReference type="EC" id="2.8.1.13"/>
    </reaction>
</comment>
<comment type="function">
    <text evidence="9">Catalyzes the 2-thiolation of uridine at the wobble position (U34) of tRNA, leading to the formation of s(2)U34.</text>
</comment>
<sequence length="405" mass="44499">MRSYMLTEMGSSGASAEQNSKHNGQQSSLVVVGLSGGVDSAVTALRLIRAGYRVAGLFMKNWEDDDTLFRCSAAEDLAAAQEVAEHLGIPLYRVNFAAQYKARVFNHALAELRNGRTPNPDILCNRHIKFDLFLRHALEEIGGDYIATGHYARLAKEQLEDGPQLMRGIDRTKDQSYFLAAINPDTLAKTLFPLGSSTKEQVRAEAREARLPNSERADSTGICFIGERDFSAFMQRYIEPNPGPILTAEGEHVGEHQGLAFYTLGQRRGLGIGGQDSHASAPWYVAAKDSTKNALIVVQGHDHPYLLSRAVVSEPVSWLSSPPPQGTTLEAQIRYRQQGQSGQIEYHGDGSVTFYFQTPQRAATPGQHLVIYSGERCLGGAAIKGTLRWDPETKPTRPQRTTEAV</sequence>
<feature type="active site" description="Nucleophile" evidence="9">
    <location>
        <position position="124"/>
    </location>
</feature>
<feature type="binding site" evidence="9">
    <location>
        <begin position="33"/>
        <end position="40"/>
    </location>
    <ligand>
        <name>ATP</name>
        <dbReference type="ChEBI" id="CHEBI:30616"/>
    </ligand>
</feature>
<feature type="site" description="Interaction with tRNA" evidence="9">
    <location>
        <position position="367"/>
    </location>
</feature>
<gene>
    <name evidence="9" type="primary">mnmA</name>
    <name evidence="13" type="synonym">trmU</name>
    <name evidence="13" type="ORF">HH1059_08170</name>
</gene>
<comment type="similarity">
    <text evidence="9">Belongs to the MnmA/TRMU family.</text>
</comment>
<dbReference type="KEGG" id="hhk:HH1059_08170"/>
<dbReference type="Gene3D" id="3.40.50.620">
    <property type="entry name" value="HUPs"/>
    <property type="match status" value="1"/>
</dbReference>
<keyword evidence="4 9" id="KW-0547">Nucleotide-binding</keyword>
<dbReference type="PANTHER" id="PTHR11933:SF5">
    <property type="entry name" value="MITOCHONDRIAL TRNA-SPECIFIC 2-THIOURIDYLASE 1"/>
    <property type="match status" value="1"/>
</dbReference>
<feature type="binding site" evidence="9">
    <location>
        <position position="59"/>
    </location>
    <ligand>
        <name>ATP</name>
        <dbReference type="ChEBI" id="CHEBI:30616"/>
    </ligand>
</feature>
<feature type="domain" description="tRNA-specific 2-thiouridylase MnmA-like C-terminal" evidence="11">
    <location>
        <begin position="312"/>
        <end position="383"/>
    </location>
</feature>
<accession>A0A0X8X8I3</accession>
<dbReference type="NCBIfam" id="TIGR00420">
    <property type="entry name" value="trmU"/>
    <property type="match status" value="1"/>
</dbReference>
<evidence type="ECO:0000256" key="1">
    <source>
        <dbReference type="ARBA" id="ARBA00022555"/>
    </source>
</evidence>
<name>A0A0X8X8I3_HALHR</name>
<feature type="site" description="Interaction with tRNA" evidence="9">
    <location>
        <position position="150"/>
    </location>
</feature>
<dbReference type="GO" id="GO:0005737">
    <property type="term" value="C:cytoplasm"/>
    <property type="evidence" value="ECO:0007669"/>
    <property type="project" value="UniProtKB-SubCell"/>
</dbReference>
<evidence type="ECO:0000256" key="3">
    <source>
        <dbReference type="ARBA" id="ARBA00022694"/>
    </source>
</evidence>
<evidence type="ECO:0000256" key="4">
    <source>
        <dbReference type="ARBA" id="ARBA00022741"/>
    </source>
</evidence>
<keyword evidence="1 9" id="KW-0820">tRNA-binding</keyword>
<dbReference type="Pfam" id="PF20258">
    <property type="entry name" value="tRNA_Me_trans_C"/>
    <property type="match status" value="1"/>
</dbReference>
<evidence type="ECO:0000259" key="12">
    <source>
        <dbReference type="Pfam" id="PF20259"/>
    </source>
</evidence>
<comment type="caution">
    <text evidence="9">Lacks conserved residue(s) required for the propagation of feature annotation.</text>
</comment>
<keyword evidence="7" id="KW-1015">Disulfide bond</keyword>
<keyword evidence="6 9" id="KW-0694">RNA-binding</keyword>
<dbReference type="InterPro" id="IPR023382">
    <property type="entry name" value="MnmA-like_central_sf"/>
</dbReference>
<dbReference type="AlphaFoldDB" id="A0A0X8X8I3"/>
<dbReference type="NCBIfam" id="NF001138">
    <property type="entry name" value="PRK00143.1"/>
    <property type="match status" value="1"/>
</dbReference>
<keyword evidence="5 9" id="KW-0067">ATP-binding</keyword>
<keyword evidence="3 9" id="KW-0819">tRNA processing</keyword>
<dbReference type="EMBL" id="AP017372">
    <property type="protein sequence ID" value="BAU57509.2"/>
    <property type="molecule type" value="Genomic_DNA"/>
</dbReference>
<dbReference type="GO" id="GO:0000049">
    <property type="term" value="F:tRNA binding"/>
    <property type="evidence" value="ECO:0007669"/>
    <property type="project" value="UniProtKB-KW"/>
</dbReference>
<dbReference type="PANTHER" id="PTHR11933">
    <property type="entry name" value="TRNA 5-METHYLAMINOMETHYL-2-THIOURIDYLATE -METHYLTRANSFERASE"/>
    <property type="match status" value="1"/>
</dbReference>
<evidence type="ECO:0000256" key="2">
    <source>
        <dbReference type="ARBA" id="ARBA00022679"/>
    </source>
</evidence>
<evidence type="ECO:0000256" key="9">
    <source>
        <dbReference type="HAMAP-Rule" id="MF_00144"/>
    </source>
</evidence>
<dbReference type="EC" id="2.8.1.13" evidence="9"/>
<feature type="domain" description="tRNA-specific 2-thiouridylase MnmA-like central" evidence="12">
    <location>
        <begin position="232"/>
        <end position="299"/>
    </location>
</feature>
<feature type="region of interest" description="Interaction with tRNA" evidence="9">
    <location>
        <begin position="334"/>
        <end position="335"/>
    </location>
</feature>
<feature type="compositionally biased region" description="Polar residues" evidence="10">
    <location>
        <begin position="9"/>
        <end position="22"/>
    </location>
</feature>
<dbReference type="GO" id="GO:0005524">
    <property type="term" value="F:ATP binding"/>
    <property type="evidence" value="ECO:0007669"/>
    <property type="project" value="UniProtKB-KW"/>
</dbReference>
<feature type="region of interest" description="Interaction with target base in tRNA" evidence="9">
    <location>
        <begin position="119"/>
        <end position="121"/>
    </location>
</feature>
<dbReference type="CDD" id="cd01998">
    <property type="entry name" value="MnmA_TRMU-like"/>
    <property type="match status" value="1"/>
</dbReference>
<dbReference type="Gene3D" id="2.30.30.280">
    <property type="entry name" value="Adenine nucleotide alpha hydrolases-like domains"/>
    <property type="match status" value="1"/>
</dbReference>
<evidence type="ECO:0000256" key="8">
    <source>
        <dbReference type="ARBA" id="ARBA00051542"/>
    </source>
</evidence>
<organism evidence="13 14">
    <name type="scientific">Halorhodospira halochloris</name>
    <name type="common">Ectothiorhodospira halochloris</name>
    <dbReference type="NCBI Taxonomy" id="1052"/>
    <lineage>
        <taxon>Bacteria</taxon>
        <taxon>Pseudomonadati</taxon>
        <taxon>Pseudomonadota</taxon>
        <taxon>Gammaproteobacteria</taxon>
        <taxon>Chromatiales</taxon>
        <taxon>Ectothiorhodospiraceae</taxon>
        <taxon>Halorhodospira</taxon>
    </lineage>
</organism>
<evidence type="ECO:0000259" key="11">
    <source>
        <dbReference type="Pfam" id="PF20258"/>
    </source>
</evidence>
<dbReference type="GO" id="GO:0002143">
    <property type="term" value="P:tRNA wobble position uridine thiolation"/>
    <property type="evidence" value="ECO:0007669"/>
    <property type="project" value="TreeGrafter"/>
</dbReference>
<dbReference type="InterPro" id="IPR046884">
    <property type="entry name" value="MnmA-like_central"/>
</dbReference>
<dbReference type="SUPFAM" id="SSF52402">
    <property type="entry name" value="Adenine nucleotide alpha hydrolases-like"/>
    <property type="match status" value="1"/>
</dbReference>
<evidence type="ECO:0000256" key="7">
    <source>
        <dbReference type="ARBA" id="ARBA00023157"/>
    </source>
</evidence>
<dbReference type="FunFam" id="2.30.30.280:FF:000001">
    <property type="entry name" value="tRNA-specific 2-thiouridylase MnmA"/>
    <property type="match status" value="1"/>
</dbReference>
<feature type="region of interest" description="Disordered" evidence="10">
    <location>
        <begin position="1"/>
        <end position="22"/>
    </location>
</feature>
<evidence type="ECO:0000256" key="10">
    <source>
        <dbReference type="SAM" id="MobiDB-lite"/>
    </source>
</evidence>
<dbReference type="Gene3D" id="2.40.30.10">
    <property type="entry name" value="Translation factors"/>
    <property type="match status" value="1"/>
</dbReference>
<dbReference type="GO" id="GO:0103016">
    <property type="term" value="F:tRNA-uridine 2-sulfurtransferase activity"/>
    <property type="evidence" value="ECO:0007669"/>
    <property type="project" value="UniProtKB-EC"/>
</dbReference>
<evidence type="ECO:0000256" key="6">
    <source>
        <dbReference type="ARBA" id="ARBA00022884"/>
    </source>
</evidence>
<comment type="subcellular location">
    <subcellularLocation>
        <location evidence="9">Cytoplasm</location>
    </subcellularLocation>
</comment>
<keyword evidence="14" id="KW-1185">Reference proteome</keyword>
<dbReference type="Pfam" id="PF03054">
    <property type="entry name" value="tRNA_Me_trans"/>
    <property type="match status" value="1"/>
</dbReference>
<dbReference type="InterPro" id="IPR004506">
    <property type="entry name" value="MnmA-like"/>
</dbReference>
<proteinExistence type="inferred from homology"/>